<evidence type="ECO:0000313" key="10">
    <source>
        <dbReference type="Proteomes" id="UP000242972"/>
    </source>
</evidence>
<evidence type="ECO:0000256" key="5">
    <source>
        <dbReference type="ARBA" id="ARBA00022989"/>
    </source>
</evidence>
<feature type="transmembrane region" description="Helical" evidence="8">
    <location>
        <begin position="197"/>
        <end position="217"/>
    </location>
</feature>
<evidence type="ECO:0008006" key="11">
    <source>
        <dbReference type="Google" id="ProtNLM"/>
    </source>
</evidence>
<proteinExistence type="inferred from homology"/>
<evidence type="ECO:0000256" key="2">
    <source>
        <dbReference type="ARBA" id="ARBA00022475"/>
    </source>
</evidence>
<dbReference type="AlphaFoldDB" id="A0A2T2XGT5"/>
<feature type="transmembrane region" description="Helical" evidence="8">
    <location>
        <begin position="96"/>
        <end position="115"/>
    </location>
</feature>
<dbReference type="EMBL" id="PXYW01000017">
    <property type="protein sequence ID" value="PSR33690.1"/>
    <property type="molecule type" value="Genomic_DNA"/>
</dbReference>
<feature type="transmembrane region" description="Helical" evidence="8">
    <location>
        <begin position="252"/>
        <end position="272"/>
    </location>
</feature>
<name>A0A2T2XGT5_9FIRM</name>
<evidence type="ECO:0000256" key="8">
    <source>
        <dbReference type="SAM" id="Phobius"/>
    </source>
</evidence>
<dbReference type="GO" id="GO:0016758">
    <property type="term" value="F:hexosyltransferase activity"/>
    <property type="evidence" value="ECO:0007669"/>
    <property type="project" value="InterPro"/>
</dbReference>
<keyword evidence="3" id="KW-0808">Transferase</keyword>
<feature type="transmembrane region" description="Helical" evidence="8">
    <location>
        <begin position="44"/>
        <end position="62"/>
    </location>
</feature>
<evidence type="ECO:0000256" key="1">
    <source>
        <dbReference type="ARBA" id="ARBA00004651"/>
    </source>
</evidence>
<keyword evidence="5 8" id="KW-1133">Transmembrane helix</keyword>
<keyword evidence="4 8" id="KW-0812">Transmembrane</keyword>
<evidence type="ECO:0000256" key="4">
    <source>
        <dbReference type="ARBA" id="ARBA00022692"/>
    </source>
</evidence>
<dbReference type="Pfam" id="PF09594">
    <property type="entry name" value="GT87"/>
    <property type="match status" value="1"/>
</dbReference>
<evidence type="ECO:0000256" key="6">
    <source>
        <dbReference type="ARBA" id="ARBA00023136"/>
    </source>
</evidence>
<dbReference type="Proteomes" id="UP000242972">
    <property type="component" value="Unassembled WGS sequence"/>
</dbReference>
<sequence>MAKRRQWLGGLVLTGWMIWAYVRLLPRAPVLTAAGRLRNYHDWAYAHIAYADILALYHTRHLYMHLVPYLQNRIEYPVLMGLFMWLASFAPGVIGYFTVTAIVLWLCAIGTYLLLEREVPKYAMLFAVSPMLLVYGLLNWDLGGIFLMVAGWRLYRKQHWTASGVVFALGVFFKLFPVFYLPFITVELIRQRRLSQWIKMLVSFVATSAVVNVPFMIGNFKNWAYFFTFNAGRGLGADIWANRWVHIHSITLVNDVSLMIVTIMVLLMAWWVWRGGNVAMAAAVTFGTFLFVNKVFSPQYMMWFLVFAILAQWPVWTYWTMAVAGLLDYVNSMTILHFMYPHSPALSWYAYRLFPLGLVVRYLTLAGTTGQALIQWWTQIFGKSSPYIAKQSLTG</sequence>
<comment type="caution">
    <text evidence="9">The sequence shown here is derived from an EMBL/GenBank/DDBJ whole genome shotgun (WGS) entry which is preliminary data.</text>
</comment>
<feature type="transmembrane region" description="Helical" evidence="8">
    <location>
        <begin position="7"/>
        <end position="24"/>
    </location>
</feature>
<feature type="transmembrane region" description="Helical" evidence="8">
    <location>
        <begin position="278"/>
        <end position="296"/>
    </location>
</feature>
<reference evidence="9 10" key="1">
    <citation type="journal article" date="2014" name="BMC Genomics">
        <title>Comparison of environmental and isolate Sulfobacillus genomes reveals diverse carbon, sulfur, nitrogen, and hydrogen metabolisms.</title>
        <authorList>
            <person name="Justice N.B."/>
            <person name="Norman A."/>
            <person name="Brown C.T."/>
            <person name="Singh A."/>
            <person name="Thomas B.C."/>
            <person name="Banfield J.F."/>
        </authorList>
    </citation>
    <scope>NUCLEOTIDE SEQUENCE [LARGE SCALE GENOMIC DNA]</scope>
    <source>
        <strain evidence="9">AMDSBA4</strain>
    </source>
</reference>
<dbReference type="GO" id="GO:0005886">
    <property type="term" value="C:plasma membrane"/>
    <property type="evidence" value="ECO:0007669"/>
    <property type="project" value="UniProtKB-SubCell"/>
</dbReference>
<keyword evidence="2" id="KW-1003">Cell membrane</keyword>
<feature type="transmembrane region" description="Helical" evidence="8">
    <location>
        <begin position="160"/>
        <end position="185"/>
    </location>
</feature>
<feature type="transmembrane region" description="Helical" evidence="8">
    <location>
        <begin position="303"/>
        <end position="326"/>
    </location>
</feature>
<organism evidence="9 10">
    <name type="scientific">Sulfobacillus benefaciens</name>
    <dbReference type="NCBI Taxonomy" id="453960"/>
    <lineage>
        <taxon>Bacteria</taxon>
        <taxon>Bacillati</taxon>
        <taxon>Bacillota</taxon>
        <taxon>Clostridia</taxon>
        <taxon>Eubacteriales</taxon>
        <taxon>Clostridiales Family XVII. Incertae Sedis</taxon>
        <taxon>Sulfobacillus</taxon>
    </lineage>
</organism>
<evidence type="ECO:0000256" key="3">
    <source>
        <dbReference type="ARBA" id="ARBA00022679"/>
    </source>
</evidence>
<dbReference type="InterPro" id="IPR018584">
    <property type="entry name" value="GT87"/>
</dbReference>
<accession>A0A2T2XGT5</accession>
<evidence type="ECO:0000256" key="7">
    <source>
        <dbReference type="ARBA" id="ARBA00024033"/>
    </source>
</evidence>
<feature type="transmembrane region" description="Helical" evidence="8">
    <location>
        <begin position="346"/>
        <end position="364"/>
    </location>
</feature>
<gene>
    <name evidence="9" type="ORF">C7B46_08770</name>
</gene>
<protein>
    <recommendedName>
        <fullName evidence="11">DUF2029 domain-containing protein</fullName>
    </recommendedName>
</protein>
<keyword evidence="6 8" id="KW-0472">Membrane</keyword>
<comment type="similarity">
    <text evidence="7">Belongs to the glycosyltransferase 87 family.</text>
</comment>
<comment type="subcellular location">
    <subcellularLocation>
        <location evidence="1">Cell membrane</location>
        <topology evidence="1">Multi-pass membrane protein</topology>
    </subcellularLocation>
</comment>
<evidence type="ECO:0000313" key="9">
    <source>
        <dbReference type="EMBL" id="PSR33690.1"/>
    </source>
</evidence>